<dbReference type="EC" id="3.2.1.86" evidence="13"/>
<evidence type="ECO:0000256" key="7">
    <source>
        <dbReference type="PIRSR" id="PIRSR601088-1"/>
    </source>
</evidence>
<dbReference type="InterPro" id="IPR015955">
    <property type="entry name" value="Lactate_DH/Glyco_Ohase_4_C"/>
</dbReference>
<evidence type="ECO:0000256" key="5">
    <source>
        <dbReference type="ARBA" id="ARBA00023211"/>
    </source>
</evidence>
<name>A0A7Y9S8B3_9MICC</name>
<sequence length="448" mass="47846">MRLVIVGGGGFRVPLVYRALSTGRYAGLIDSVVLHDIDLPRLRAIEAVLAAMPLEGPPLTLSTELKDALPGADVVFAATRVGGTAGRVIDERIALDLGLLGQETTGAGGLSYALRSIPYMLELAAMMQKHCPDAWLINFTNPAGMVTQALQSVLGRKVIGICDSPIGLVRRAAQAAGAPLSSGSLRGVDYLGLNHLGWLRGLEYDGVDRLPGLLASPERLAGFEEGRLFGPDFLRTLGAVPNEYLFYYYRRAEAIDSIRAAEQTRGESIAEAQGRSYPELQGPEAFQRWEAARLEREEGYLAEARSAPDGNQEDRDEADLAGGGYEEVALAAMTALLTGERTELILNVPNGGSIAALPHDAVIEVPSSVDASGAQPLPVQSPPTLHQLGLMAQLKAVETAVVRAVLEGDRDQALLAFALHPLVADEQLARQLLKGYEAAFPALSTLWR</sequence>
<dbReference type="RefSeq" id="WP_179388883.1">
    <property type="nucleotide sequence ID" value="NZ_JACBYQ010000001.1"/>
</dbReference>
<dbReference type="InterPro" id="IPR019802">
    <property type="entry name" value="GlycHydrolase_4_CS"/>
</dbReference>
<keyword evidence="5 9" id="KW-0464">Manganese</keyword>
<dbReference type="AlphaFoldDB" id="A0A7Y9S8B3"/>
<proteinExistence type="inferred from homology"/>
<evidence type="ECO:0000256" key="3">
    <source>
        <dbReference type="ARBA" id="ARBA00022801"/>
    </source>
</evidence>
<evidence type="ECO:0000313" key="13">
    <source>
        <dbReference type="EMBL" id="NYE95212.1"/>
    </source>
</evidence>
<dbReference type="EMBL" id="JACBYQ010000001">
    <property type="protein sequence ID" value="NYE95212.1"/>
    <property type="molecule type" value="Genomic_DNA"/>
</dbReference>
<evidence type="ECO:0000256" key="11">
    <source>
        <dbReference type="RuleBase" id="RU361152"/>
    </source>
</evidence>
<dbReference type="Pfam" id="PF11975">
    <property type="entry name" value="Glyco_hydro_4C"/>
    <property type="match status" value="1"/>
</dbReference>
<dbReference type="GO" id="GO:0046872">
    <property type="term" value="F:metal ion binding"/>
    <property type="evidence" value="ECO:0007669"/>
    <property type="project" value="UniProtKB-KW"/>
</dbReference>
<dbReference type="Proteomes" id="UP000521748">
    <property type="component" value="Unassembled WGS sequence"/>
</dbReference>
<keyword evidence="14" id="KW-1185">Reference proteome</keyword>
<feature type="domain" description="Glycosyl hydrolase family 4 C-terminal" evidence="12">
    <location>
        <begin position="190"/>
        <end position="423"/>
    </location>
</feature>
<evidence type="ECO:0000256" key="6">
    <source>
        <dbReference type="ARBA" id="ARBA00023295"/>
    </source>
</evidence>
<keyword evidence="3 11" id="KW-0378">Hydrolase</keyword>
<feature type="site" description="Increases basicity of active site Tyr" evidence="10">
    <location>
        <position position="103"/>
    </location>
</feature>
<dbReference type="GO" id="GO:0005975">
    <property type="term" value="P:carbohydrate metabolic process"/>
    <property type="evidence" value="ECO:0007669"/>
    <property type="project" value="InterPro"/>
</dbReference>
<dbReference type="GO" id="GO:0008706">
    <property type="term" value="F:6-phospho-beta-glucosidase activity"/>
    <property type="evidence" value="ECO:0007669"/>
    <property type="project" value="UniProtKB-EC"/>
</dbReference>
<feature type="binding site" evidence="8">
    <location>
        <position position="141"/>
    </location>
    <ligand>
        <name>substrate</name>
    </ligand>
</feature>
<keyword evidence="4 11" id="KW-0520">NAD</keyword>
<evidence type="ECO:0000256" key="8">
    <source>
        <dbReference type="PIRSR" id="PIRSR601088-2"/>
    </source>
</evidence>
<dbReference type="PRINTS" id="PR00732">
    <property type="entry name" value="GLHYDRLASE4"/>
</dbReference>
<dbReference type="Gene3D" id="3.40.50.720">
    <property type="entry name" value="NAD(P)-binding Rossmann-like Domain"/>
    <property type="match status" value="1"/>
</dbReference>
<comment type="cofactor">
    <cofactor evidence="11">
        <name>NAD(+)</name>
        <dbReference type="ChEBI" id="CHEBI:57540"/>
    </cofactor>
    <text evidence="11">Binds 1 NAD(+) per subunit.</text>
</comment>
<keyword evidence="9" id="KW-0533">Nickel</keyword>
<feature type="binding site" evidence="9">
    <location>
        <position position="162"/>
    </location>
    <ligand>
        <name>Mn(2+)</name>
        <dbReference type="ChEBI" id="CHEBI:29035"/>
    </ligand>
</feature>
<evidence type="ECO:0000259" key="12">
    <source>
        <dbReference type="Pfam" id="PF11975"/>
    </source>
</evidence>
<evidence type="ECO:0000256" key="9">
    <source>
        <dbReference type="PIRSR" id="PIRSR601088-3"/>
    </source>
</evidence>
<dbReference type="SUPFAM" id="SSF51735">
    <property type="entry name" value="NAD(P)-binding Rossmann-fold domains"/>
    <property type="match status" value="1"/>
</dbReference>
<evidence type="ECO:0000256" key="4">
    <source>
        <dbReference type="ARBA" id="ARBA00023027"/>
    </source>
</evidence>
<evidence type="ECO:0000313" key="14">
    <source>
        <dbReference type="Proteomes" id="UP000521748"/>
    </source>
</evidence>
<dbReference type="Pfam" id="PF02056">
    <property type="entry name" value="Glyco_hydro_4"/>
    <property type="match status" value="1"/>
</dbReference>
<feature type="binding site" evidence="8">
    <location>
        <position position="87"/>
    </location>
    <ligand>
        <name>substrate</name>
    </ligand>
</feature>
<dbReference type="GO" id="GO:0016616">
    <property type="term" value="F:oxidoreductase activity, acting on the CH-OH group of donors, NAD or NADP as acceptor"/>
    <property type="evidence" value="ECO:0007669"/>
    <property type="project" value="InterPro"/>
</dbReference>
<feature type="active site" description="Proton donor" evidence="7">
    <location>
        <position position="163"/>
    </location>
</feature>
<reference evidence="13 14" key="1">
    <citation type="submission" date="2020-07" db="EMBL/GenBank/DDBJ databases">
        <title>Sequencing the genomes of 1000 actinobacteria strains.</title>
        <authorList>
            <person name="Klenk H.-P."/>
        </authorList>
    </citation>
    <scope>NUCLEOTIDE SEQUENCE [LARGE SCALE GENOMIC DNA]</scope>
    <source>
        <strain evidence="13 14">DSM 102047</strain>
    </source>
</reference>
<organism evidence="13 14">
    <name type="scientific">Psychromicrobium silvestre</name>
    <dbReference type="NCBI Taxonomy" id="1645614"/>
    <lineage>
        <taxon>Bacteria</taxon>
        <taxon>Bacillati</taxon>
        <taxon>Actinomycetota</taxon>
        <taxon>Actinomycetes</taxon>
        <taxon>Micrococcales</taxon>
        <taxon>Micrococcaceae</taxon>
        <taxon>Psychromicrobium</taxon>
    </lineage>
</organism>
<dbReference type="InterPro" id="IPR001088">
    <property type="entry name" value="Glyco_hydro_4"/>
</dbReference>
<dbReference type="Gene3D" id="3.90.110.10">
    <property type="entry name" value="Lactate dehydrogenase/glycoside hydrolase, family 4, C-terminal"/>
    <property type="match status" value="1"/>
</dbReference>
<dbReference type="InterPro" id="IPR036291">
    <property type="entry name" value="NAD(P)-bd_dom_sf"/>
</dbReference>
<keyword evidence="9" id="KW-0170">Cobalt</keyword>
<dbReference type="PANTHER" id="PTHR32092">
    <property type="entry name" value="6-PHOSPHO-BETA-GLUCOSIDASE-RELATED"/>
    <property type="match status" value="1"/>
</dbReference>
<gene>
    <name evidence="13" type="ORF">FHU41_001433</name>
</gene>
<feature type="binding site" evidence="9">
    <location>
        <position position="195"/>
    </location>
    <ligand>
        <name>Mn(2+)</name>
        <dbReference type="ChEBI" id="CHEBI:29035"/>
    </ligand>
</feature>
<dbReference type="PANTHER" id="PTHR32092:SF5">
    <property type="entry name" value="6-PHOSPHO-BETA-GLUCOSIDASE"/>
    <property type="match status" value="1"/>
</dbReference>
<evidence type="ECO:0000256" key="2">
    <source>
        <dbReference type="ARBA" id="ARBA00022723"/>
    </source>
</evidence>
<keyword evidence="9" id="KW-0408">Iron</keyword>
<feature type="active site" description="Proton acceptor" evidence="7">
    <location>
        <position position="244"/>
    </location>
</feature>
<dbReference type="InterPro" id="IPR022616">
    <property type="entry name" value="Glyco_hydro_4_C"/>
</dbReference>
<comment type="caution">
    <text evidence="13">The sequence shown here is derived from an EMBL/GenBank/DDBJ whole genome shotgun (WGS) entry which is preliminary data.</text>
</comment>
<dbReference type="SUPFAM" id="SSF56327">
    <property type="entry name" value="LDH C-terminal domain-like"/>
    <property type="match status" value="1"/>
</dbReference>
<dbReference type="PROSITE" id="PS01324">
    <property type="entry name" value="GLYCOSYL_HYDROL_F4"/>
    <property type="match status" value="1"/>
</dbReference>
<evidence type="ECO:0000256" key="1">
    <source>
        <dbReference type="ARBA" id="ARBA00010141"/>
    </source>
</evidence>
<dbReference type="CDD" id="cd05296">
    <property type="entry name" value="GH4_P_beta_glucosidase"/>
    <property type="match status" value="1"/>
</dbReference>
<evidence type="ECO:0000256" key="10">
    <source>
        <dbReference type="PIRSR" id="PIRSR601088-4"/>
    </source>
</evidence>
<keyword evidence="6 11" id="KW-0326">Glycosidase</keyword>
<comment type="similarity">
    <text evidence="1 11">Belongs to the glycosyl hydrolase 4 family.</text>
</comment>
<keyword evidence="2 9" id="KW-0479">Metal-binding</keyword>
<protein>
    <submittedName>
        <fullName evidence="13">6-phospho-beta-glucosidase</fullName>
        <ecNumber evidence="13">3.2.1.86</ecNumber>
    </submittedName>
</protein>
<accession>A0A7Y9S8B3</accession>